<comment type="subcellular location">
    <subcellularLocation>
        <location evidence="1">Membrane</location>
        <topology evidence="1">Multi-pass membrane protein</topology>
    </subcellularLocation>
</comment>
<evidence type="ECO:0000256" key="2">
    <source>
        <dbReference type="ARBA" id="ARBA00022692"/>
    </source>
</evidence>
<dbReference type="GO" id="GO:0016020">
    <property type="term" value="C:membrane"/>
    <property type="evidence" value="ECO:0007669"/>
    <property type="project" value="UniProtKB-SubCell"/>
</dbReference>
<protein>
    <recommendedName>
        <fullName evidence="8">Rhodopsin domain-containing protein</fullName>
    </recommendedName>
</protein>
<dbReference type="RefSeq" id="XP_037154978.1">
    <property type="nucleotide sequence ID" value="XM_037300152.1"/>
</dbReference>
<feature type="transmembrane region" description="Helical" evidence="7">
    <location>
        <begin position="144"/>
        <end position="164"/>
    </location>
</feature>
<evidence type="ECO:0000256" key="1">
    <source>
        <dbReference type="ARBA" id="ARBA00004141"/>
    </source>
</evidence>
<name>A0A8H6CML2_9LECA</name>
<feature type="transmembrane region" description="Helical" evidence="7">
    <location>
        <begin position="57"/>
        <end position="78"/>
    </location>
</feature>
<feature type="region of interest" description="Disordered" evidence="6">
    <location>
        <begin position="214"/>
        <end position="275"/>
    </location>
</feature>
<dbReference type="InterPro" id="IPR052337">
    <property type="entry name" value="SAT4-like"/>
</dbReference>
<comment type="similarity">
    <text evidence="5">Belongs to the SAT4 family.</text>
</comment>
<evidence type="ECO:0000313" key="9">
    <source>
        <dbReference type="EMBL" id="KAF6226425.1"/>
    </source>
</evidence>
<evidence type="ECO:0000256" key="5">
    <source>
        <dbReference type="ARBA" id="ARBA00038359"/>
    </source>
</evidence>
<evidence type="ECO:0000313" key="10">
    <source>
        <dbReference type="Proteomes" id="UP000593566"/>
    </source>
</evidence>
<keyword evidence="3 7" id="KW-1133">Transmembrane helix</keyword>
<dbReference type="InterPro" id="IPR049326">
    <property type="entry name" value="Rhodopsin_dom_fungi"/>
</dbReference>
<accession>A0A8H6CML2</accession>
<evidence type="ECO:0000256" key="6">
    <source>
        <dbReference type="SAM" id="MobiDB-lite"/>
    </source>
</evidence>
<feature type="transmembrane region" description="Helical" evidence="7">
    <location>
        <begin position="26"/>
        <end position="45"/>
    </location>
</feature>
<reference evidence="9 10" key="1">
    <citation type="journal article" date="2020" name="Genomics">
        <title>Complete, high-quality genomes from long-read metagenomic sequencing of two wolf lichen thalli reveals enigmatic genome architecture.</title>
        <authorList>
            <person name="McKenzie S.K."/>
            <person name="Walston R.F."/>
            <person name="Allen J.L."/>
        </authorList>
    </citation>
    <scope>NUCLEOTIDE SEQUENCE [LARGE SCALE GENOMIC DNA]</scope>
    <source>
        <strain evidence="9">WasteWater1</strain>
    </source>
</reference>
<gene>
    <name evidence="9" type="ORF">HO133_009291</name>
</gene>
<evidence type="ECO:0000256" key="3">
    <source>
        <dbReference type="ARBA" id="ARBA00022989"/>
    </source>
</evidence>
<feature type="compositionally biased region" description="Polar residues" evidence="6">
    <location>
        <begin position="229"/>
        <end position="246"/>
    </location>
</feature>
<evidence type="ECO:0000256" key="7">
    <source>
        <dbReference type="SAM" id="Phobius"/>
    </source>
</evidence>
<dbReference type="PANTHER" id="PTHR33048">
    <property type="entry name" value="PTH11-LIKE INTEGRAL MEMBRANE PROTEIN (AFU_ORTHOLOGUE AFUA_5G11245)"/>
    <property type="match status" value="1"/>
</dbReference>
<feature type="transmembrane region" description="Helical" evidence="7">
    <location>
        <begin position="184"/>
        <end position="207"/>
    </location>
</feature>
<keyword evidence="2 7" id="KW-0812">Transmembrane</keyword>
<sequence>MADSQESADAYEYQKAHLSDNKKAEIIAPTVIFLAIAYTAVFLRYKSRRIARITLKADDWCIGLALITTTCFIIVYYLGIKYGMGRHEILITDPKAWVIIIVSTQVLYSISICTIKLSILFLYDRIFGTPKPMFRHILRAMGGFVIAYGVAGTLGTILQCVPLSDLWKPPSNGPPVCIDFGTLVITMGVLNIVTDITILGLPIPLAASAYMENSSKMQPHPSDQPIHRSLSSPQKLKITAATSQARQSRRHAQDTPEHHGQPSSVSSSGPASLWG</sequence>
<keyword evidence="10" id="KW-1185">Reference proteome</keyword>
<dbReference type="EMBL" id="JACCJB010000006">
    <property type="protein sequence ID" value="KAF6226425.1"/>
    <property type="molecule type" value="Genomic_DNA"/>
</dbReference>
<dbReference type="Pfam" id="PF20684">
    <property type="entry name" value="Fung_rhodopsin"/>
    <property type="match status" value="1"/>
</dbReference>
<feature type="compositionally biased region" description="Basic and acidic residues" evidence="6">
    <location>
        <begin position="251"/>
        <end position="260"/>
    </location>
</feature>
<proteinExistence type="inferred from homology"/>
<comment type="caution">
    <text evidence="9">The sequence shown here is derived from an EMBL/GenBank/DDBJ whole genome shotgun (WGS) entry which is preliminary data.</text>
</comment>
<dbReference type="GeneID" id="59337686"/>
<feature type="transmembrane region" description="Helical" evidence="7">
    <location>
        <begin position="98"/>
        <end position="123"/>
    </location>
</feature>
<dbReference type="PANTHER" id="PTHR33048:SF47">
    <property type="entry name" value="INTEGRAL MEMBRANE PROTEIN-RELATED"/>
    <property type="match status" value="1"/>
</dbReference>
<organism evidence="9 10">
    <name type="scientific">Letharia lupina</name>
    <dbReference type="NCBI Taxonomy" id="560253"/>
    <lineage>
        <taxon>Eukaryota</taxon>
        <taxon>Fungi</taxon>
        <taxon>Dikarya</taxon>
        <taxon>Ascomycota</taxon>
        <taxon>Pezizomycotina</taxon>
        <taxon>Lecanoromycetes</taxon>
        <taxon>OSLEUM clade</taxon>
        <taxon>Lecanoromycetidae</taxon>
        <taxon>Lecanorales</taxon>
        <taxon>Lecanorineae</taxon>
        <taxon>Parmeliaceae</taxon>
        <taxon>Letharia</taxon>
    </lineage>
</organism>
<keyword evidence="4 7" id="KW-0472">Membrane</keyword>
<dbReference type="Proteomes" id="UP000593566">
    <property type="component" value="Unassembled WGS sequence"/>
</dbReference>
<evidence type="ECO:0000256" key="4">
    <source>
        <dbReference type="ARBA" id="ARBA00023136"/>
    </source>
</evidence>
<evidence type="ECO:0000259" key="8">
    <source>
        <dbReference type="Pfam" id="PF20684"/>
    </source>
</evidence>
<dbReference type="AlphaFoldDB" id="A0A8H6CML2"/>
<feature type="domain" description="Rhodopsin" evidence="8">
    <location>
        <begin position="43"/>
        <end position="217"/>
    </location>
</feature>